<name>A0ABC8SQQ3_9AQUA</name>
<sequence>MENLRRIIEMFDYDQWAQFPPSQQKGGESCSQGERKLQRLSDVEEVHVEGNDLHERKGPKAMALVLRQKKGSSSNAKSDCIVFMEGQTAQSLLPQGETKQVACISDQTEFGDYHTTIDKLRESRTAVSSADIANDFTLGVPGEAFAFTQCDNKVTVAEASGLTGDISQLEQFIMEHVKF</sequence>
<keyword evidence="2" id="KW-1185">Reference proteome</keyword>
<accession>A0ABC8SQQ3</accession>
<reference evidence="1 2" key="1">
    <citation type="submission" date="2024-02" db="EMBL/GenBank/DDBJ databases">
        <authorList>
            <person name="Vignale AGUSTIN F."/>
            <person name="Sosa J E."/>
            <person name="Modenutti C."/>
        </authorList>
    </citation>
    <scope>NUCLEOTIDE SEQUENCE [LARGE SCALE GENOMIC DNA]</scope>
</reference>
<protein>
    <submittedName>
        <fullName evidence="1">Uncharacterized protein</fullName>
    </submittedName>
</protein>
<evidence type="ECO:0000313" key="1">
    <source>
        <dbReference type="EMBL" id="CAK9158160.1"/>
    </source>
</evidence>
<evidence type="ECO:0000313" key="2">
    <source>
        <dbReference type="Proteomes" id="UP001642360"/>
    </source>
</evidence>
<gene>
    <name evidence="1" type="ORF">ILEXP_LOCUS26778</name>
</gene>
<dbReference type="AlphaFoldDB" id="A0ABC8SQQ3"/>
<dbReference type="Proteomes" id="UP001642360">
    <property type="component" value="Unassembled WGS sequence"/>
</dbReference>
<dbReference type="EMBL" id="CAUOFW020003136">
    <property type="protein sequence ID" value="CAK9158160.1"/>
    <property type="molecule type" value="Genomic_DNA"/>
</dbReference>
<organism evidence="1 2">
    <name type="scientific">Ilex paraguariensis</name>
    <name type="common">yerba mate</name>
    <dbReference type="NCBI Taxonomy" id="185542"/>
    <lineage>
        <taxon>Eukaryota</taxon>
        <taxon>Viridiplantae</taxon>
        <taxon>Streptophyta</taxon>
        <taxon>Embryophyta</taxon>
        <taxon>Tracheophyta</taxon>
        <taxon>Spermatophyta</taxon>
        <taxon>Magnoliopsida</taxon>
        <taxon>eudicotyledons</taxon>
        <taxon>Gunneridae</taxon>
        <taxon>Pentapetalae</taxon>
        <taxon>asterids</taxon>
        <taxon>campanulids</taxon>
        <taxon>Aquifoliales</taxon>
        <taxon>Aquifoliaceae</taxon>
        <taxon>Ilex</taxon>
    </lineage>
</organism>
<comment type="caution">
    <text evidence="1">The sequence shown here is derived from an EMBL/GenBank/DDBJ whole genome shotgun (WGS) entry which is preliminary data.</text>
</comment>
<proteinExistence type="predicted"/>